<dbReference type="Gene3D" id="3.30.428.10">
    <property type="entry name" value="HIT-like"/>
    <property type="match status" value="1"/>
</dbReference>
<dbReference type="InterPro" id="IPR001937">
    <property type="entry name" value="GalP_UDPtransf1"/>
</dbReference>
<evidence type="ECO:0000256" key="2">
    <source>
        <dbReference type="ARBA" id="ARBA00022695"/>
    </source>
</evidence>
<name>A0A2G9QAX3_AQUCT</name>
<accession>A0A2G9QAX3</accession>
<proteinExistence type="predicted"/>
<dbReference type="Proteomes" id="UP000228934">
    <property type="component" value="Unassembled WGS sequence"/>
</dbReference>
<dbReference type="AlphaFoldDB" id="A0A2G9QAX3"/>
<feature type="domain" description="Galactose-1-phosphate uridyl transferase N-terminal" evidence="5">
    <location>
        <begin position="1"/>
        <end position="76"/>
    </location>
</feature>
<dbReference type="GO" id="GO:0033499">
    <property type="term" value="P:galactose catabolic process via UDP-galactose, Leloir pathway"/>
    <property type="evidence" value="ECO:0007669"/>
    <property type="project" value="TreeGrafter"/>
</dbReference>
<dbReference type="GO" id="GO:0008108">
    <property type="term" value="F:UDP-glucose:hexose-1-phosphate uridylyltransferase activity"/>
    <property type="evidence" value="ECO:0007669"/>
    <property type="project" value="InterPro"/>
</dbReference>
<dbReference type="InterPro" id="IPR005849">
    <property type="entry name" value="GalP_Utransf_N"/>
</dbReference>
<dbReference type="Pfam" id="PF01087">
    <property type="entry name" value="GalP_UDP_transf"/>
    <property type="match status" value="1"/>
</dbReference>
<dbReference type="EMBL" id="KZ041202">
    <property type="protein sequence ID" value="PIO12740.1"/>
    <property type="molecule type" value="Genomic_DNA"/>
</dbReference>
<dbReference type="GO" id="GO:0005737">
    <property type="term" value="C:cytoplasm"/>
    <property type="evidence" value="ECO:0007669"/>
    <property type="project" value="TreeGrafter"/>
</dbReference>
<dbReference type="PANTHER" id="PTHR11943">
    <property type="entry name" value="GALACTOSE-1-PHOSPHATE URIDYLYLTRANSFERASE"/>
    <property type="match status" value="1"/>
</dbReference>
<evidence type="ECO:0000313" key="6">
    <source>
        <dbReference type="EMBL" id="PIO12740.1"/>
    </source>
</evidence>
<keyword evidence="7" id="KW-1185">Reference proteome</keyword>
<protein>
    <recommendedName>
        <fullName evidence="5">Galactose-1-phosphate uridyl transferase N-terminal domain-containing protein</fullName>
    </recommendedName>
</protein>
<dbReference type="GO" id="GO:0008270">
    <property type="term" value="F:zinc ion binding"/>
    <property type="evidence" value="ECO:0007669"/>
    <property type="project" value="InterPro"/>
</dbReference>
<evidence type="ECO:0000259" key="5">
    <source>
        <dbReference type="Pfam" id="PF01087"/>
    </source>
</evidence>
<feature type="region of interest" description="Disordered" evidence="4">
    <location>
        <begin position="1"/>
        <end position="40"/>
    </location>
</feature>
<dbReference type="OrthoDB" id="418412at2759"/>
<sequence>MKRPWQGQLEKPPQENIPRNDPKNPLCPGARRAGGQVNPDYKGTFVFENDFPAMQPNAPEPGPSNHPLLQAKSSRGVW</sequence>
<feature type="region of interest" description="Disordered" evidence="4">
    <location>
        <begin position="52"/>
        <end position="78"/>
    </location>
</feature>
<reference evidence="7" key="1">
    <citation type="journal article" date="2017" name="Nat. Commun.">
        <title>The North American bullfrog draft genome provides insight into hormonal regulation of long noncoding RNA.</title>
        <authorList>
            <person name="Hammond S.A."/>
            <person name="Warren R.L."/>
            <person name="Vandervalk B.P."/>
            <person name="Kucuk E."/>
            <person name="Khan H."/>
            <person name="Gibb E.A."/>
            <person name="Pandoh P."/>
            <person name="Kirk H."/>
            <person name="Zhao Y."/>
            <person name="Jones M."/>
            <person name="Mungall A.J."/>
            <person name="Coope R."/>
            <person name="Pleasance S."/>
            <person name="Moore R.A."/>
            <person name="Holt R.A."/>
            <person name="Round J.M."/>
            <person name="Ohora S."/>
            <person name="Walle B.V."/>
            <person name="Veldhoen N."/>
            <person name="Helbing C.C."/>
            <person name="Birol I."/>
        </authorList>
    </citation>
    <scope>NUCLEOTIDE SEQUENCE [LARGE SCALE GENOMIC DNA]</scope>
</reference>
<keyword evidence="3" id="KW-0119">Carbohydrate metabolism</keyword>
<evidence type="ECO:0000256" key="4">
    <source>
        <dbReference type="SAM" id="MobiDB-lite"/>
    </source>
</evidence>
<evidence type="ECO:0000256" key="1">
    <source>
        <dbReference type="ARBA" id="ARBA00022679"/>
    </source>
</evidence>
<keyword evidence="1" id="KW-0808">Transferase</keyword>
<dbReference type="InterPro" id="IPR036265">
    <property type="entry name" value="HIT-like_sf"/>
</dbReference>
<organism evidence="6 7">
    <name type="scientific">Aquarana catesbeiana</name>
    <name type="common">American bullfrog</name>
    <name type="synonym">Rana catesbeiana</name>
    <dbReference type="NCBI Taxonomy" id="8400"/>
    <lineage>
        <taxon>Eukaryota</taxon>
        <taxon>Metazoa</taxon>
        <taxon>Chordata</taxon>
        <taxon>Craniata</taxon>
        <taxon>Vertebrata</taxon>
        <taxon>Euteleostomi</taxon>
        <taxon>Amphibia</taxon>
        <taxon>Batrachia</taxon>
        <taxon>Anura</taxon>
        <taxon>Neobatrachia</taxon>
        <taxon>Ranoidea</taxon>
        <taxon>Ranidae</taxon>
        <taxon>Aquarana</taxon>
    </lineage>
</organism>
<evidence type="ECO:0000313" key="7">
    <source>
        <dbReference type="Proteomes" id="UP000228934"/>
    </source>
</evidence>
<keyword evidence="2" id="KW-0548">Nucleotidyltransferase</keyword>
<evidence type="ECO:0000256" key="3">
    <source>
        <dbReference type="ARBA" id="ARBA00023277"/>
    </source>
</evidence>
<dbReference type="PANTHER" id="PTHR11943:SF1">
    <property type="entry name" value="GALACTOSE-1-PHOSPHATE URIDYLYLTRANSFERASE"/>
    <property type="match status" value="1"/>
</dbReference>
<gene>
    <name evidence="6" type="ORF">AB205_0042760</name>
</gene>
<dbReference type="SUPFAM" id="SSF54197">
    <property type="entry name" value="HIT-like"/>
    <property type="match status" value="1"/>
</dbReference>